<dbReference type="EMBL" id="JAYGII010000023">
    <property type="protein sequence ID" value="MEA5446208.1"/>
    <property type="molecule type" value="Genomic_DNA"/>
</dbReference>
<dbReference type="Proteomes" id="UP001302316">
    <property type="component" value="Unassembled WGS sequence"/>
</dbReference>
<organism evidence="1 2">
    <name type="scientific">Natronospira elongata</name>
    <dbReference type="NCBI Taxonomy" id="3110268"/>
    <lineage>
        <taxon>Bacteria</taxon>
        <taxon>Pseudomonadati</taxon>
        <taxon>Pseudomonadota</taxon>
        <taxon>Gammaproteobacteria</taxon>
        <taxon>Natronospirales</taxon>
        <taxon>Natronospiraceae</taxon>
        <taxon>Natronospira</taxon>
    </lineage>
</organism>
<sequence length="79" mass="8528">MRANVLCSLTLGGLATLGLAIPGTAGEAPDPELLEFLGEFTGEDGEWVDPMDLYLLDEEAMDGLLEEDPDSPKEDDHEH</sequence>
<evidence type="ECO:0000313" key="2">
    <source>
        <dbReference type="Proteomes" id="UP001302316"/>
    </source>
</evidence>
<reference evidence="1 2" key="1">
    <citation type="submission" date="2023-12" db="EMBL/GenBank/DDBJ databases">
        <title>Whole-genome sequencing of halo(alkali)philic microorganisms from hypersaline lakes.</title>
        <authorList>
            <person name="Sorokin D.Y."/>
            <person name="Merkel A.Y."/>
            <person name="Messina E."/>
            <person name="Yakimov M."/>
        </authorList>
    </citation>
    <scope>NUCLEOTIDE SEQUENCE [LARGE SCALE GENOMIC DNA]</scope>
    <source>
        <strain evidence="1 2">AB-CW1</strain>
    </source>
</reference>
<comment type="caution">
    <text evidence="1">The sequence shown here is derived from an EMBL/GenBank/DDBJ whole genome shotgun (WGS) entry which is preliminary data.</text>
</comment>
<name>A0AAP6JFS2_9GAMM</name>
<accession>A0AAP6JFS2</accession>
<dbReference type="AlphaFoldDB" id="A0AAP6JFS2"/>
<keyword evidence="2" id="KW-1185">Reference proteome</keyword>
<proteinExistence type="predicted"/>
<protein>
    <submittedName>
        <fullName evidence="1">Uncharacterized protein</fullName>
    </submittedName>
</protein>
<dbReference type="RefSeq" id="WP_346052314.1">
    <property type="nucleotide sequence ID" value="NZ_JAYGII010000023.1"/>
</dbReference>
<gene>
    <name evidence="1" type="ORF">VCB98_10290</name>
</gene>
<evidence type="ECO:0000313" key="1">
    <source>
        <dbReference type="EMBL" id="MEA5446208.1"/>
    </source>
</evidence>